<keyword evidence="1" id="KW-0472">Membrane</keyword>
<feature type="transmembrane region" description="Helical" evidence="1">
    <location>
        <begin position="97"/>
        <end position="118"/>
    </location>
</feature>
<dbReference type="Pfam" id="PF19762">
    <property type="entry name" value="DUF6249"/>
    <property type="match status" value="1"/>
</dbReference>
<feature type="transmembrane region" description="Helical" evidence="1">
    <location>
        <begin position="68"/>
        <end position="91"/>
    </location>
</feature>
<evidence type="ECO:0000259" key="2">
    <source>
        <dbReference type="Pfam" id="PF19762"/>
    </source>
</evidence>
<name>A0A9D9N0M5_9BACT</name>
<feature type="transmembrane region" description="Helical" evidence="1">
    <location>
        <begin position="6"/>
        <end position="25"/>
    </location>
</feature>
<accession>A0A9D9N0M5</accession>
<reference evidence="3" key="2">
    <citation type="journal article" date="2021" name="PeerJ">
        <title>Extensive microbial diversity within the chicken gut microbiome revealed by metagenomics and culture.</title>
        <authorList>
            <person name="Gilroy R."/>
            <person name="Ravi A."/>
            <person name="Getino M."/>
            <person name="Pursley I."/>
            <person name="Horton D.L."/>
            <person name="Alikhan N.F."/>
            <person name="Baker D."/>
            <person name="Gharbi K."/>
            <person name="Hall N."/>
            <person name="Watson M."/>
            <person name="Adriaenssens E.M."/>
            <person name="Foster-Nyarko E."/>
            <person name="Jarju S."/>
            <person name="Secka A."/>
            <person name="Antonio M."/>
            <person name="Oren A."/>
            <person name="Chaudhuri R.R."/>
            <person name="La Ragione R."/>
            <person name="Hildebrand F."/>
            <person name="Pallen M.J."/>
        </authorList>
    </citation>
    <scope>NUCLEOTIDE SEQUENCE</scope>
    <source>
        <strain evidence="3">B1-3475</strain>
    </source>
</reference>
<proteinExistence type="predicted"/>
<dbReference type="EMBL" id="JADIMK010000068">
    <property type="protein sequence ID" value="MBO8456062.1"/>
    <property type="molecule type" value="Genomic_DNA"/>
</dbReference>
<dbReference type="Proteomes" id="UP000823617">
    <property type="component" value="Unassembled WGS sequence"/>
</dbReference>
<protein>
    <recommendedName>
        <fullName evidence="2">DUF6249 domain-containing protein</fullName>
    </recommendedName>
</protein>
<feature type="domain" description="DUF6249" evidence="2">
    <location>
        <begin position="6"/>
        <end position="118"/>
    </location>
</feature>
<reference evidence="3" key="1">
    <citation type="submission" date="2020-10" db="EMBL/GenBank/DDBJ databases">
        <authorList>
            <person name="Gilroy R."/>
        </authorList>
    </citation>
    <scope>NUCLEOTIDE SEQUENCE</scope>
    <source>
        <strain evidence="3">B1-3475</strain>
    </source>
</reference>
<gene>
    <name evidence="3" type="ORF">IAC08_06620</name>
</gene>
<comment type="caution">
    <text evidence="3">The sequence shown here is derived from an EMBL/GenBank/DDBJ whole genome shotgun (WGS) entry which is preliminary data.</text>
</comment>
<keyword evidence="1" id="KW-0812">Transmembrane</keyword>
<keyword evidence="1" id="KW-1133">Transmembrane helix</keyword>
<organism evidence="3 4">
    <name type="scientific">Candidatus Cryptobacteroides intestinigallinarum</name>
    <dbReference type="NCBI Taxonomy" id="2840767"/>
    <lineage>
        <taxon>Bacteria</taxon>
        <taxon>Pseudomonadati</taxon>
        <taxon>Bacteroidota</taxon>
        <taxon>Bacteroidia</taxon>
        <taxon>Bacteroidales</taxon>
        <taxon>Candidatus Cryptobacteroides</taxon>
    </lineage>
</organism>
<dbReference type="AlphaFoldDB" id="A0A9D9N0M5"/>
<evidence type="ECO:0000313" key="4">
    <source>
        <dbReference type="Proteomes" id="UP000823617"/>
    </source>
</evidence>
<evidence type="ECO:0000256" key="1">
    <source>
        <dbReference type="SAM" id="Phobius"/>
    </source>
</evidence>
<sequence>MDSVSIIVPLGVCVVLPVLVVWLVSRSRKNDIDRRTEVMLKAIEHGQEIDPEAFSSKGKGRRTIKMALLGKLQSGIILFLVGTGMLIAAPFVEENTALYIVGGILVALGAGFLVSFFVGRKWMAPEIEAEQKQILEQAKGQAPEQKNPSEE</sequence>
<evidence type="ECO:0000313" key="3">
    <source>
        <dbReference type="EMBL" id="MBO8456062.1"/>
    </source>
</evidence>
<dbReference type="InterPro" id="IPR046216">
    <property type="entry name" value="DUF6249"/>
</dbReference>